<dbReference type="InterPro" id="IPR036890">
    <property type="entry name" value="HATPase_C_sf"/>
</dbReference>
<dbReference type="PANTHER" id="PTHR43711">
    <property type="entry name" value="TWO-COMPONENT HISTIDINE KINASE"/>
    <property type="match status" value="1"/>
</dbReference>
<dbReference type="Pfam" id="PF02518">
    <property type="entry name" value="HATPase_c"/>
    <property type="match status" value="1"/>
</dbReference>
<dbReference type="SMART" id="SM00387">
    <property type="entry name" value="HATPase_c"/>
    <property type="match status" value="1"/>
</dbReference>
<dbReference type="Gene3D" id="3.30.565.10">
    <property type="entry name" value="Histidine kinase-like ATPase, C-terminal domain"/>
    <property type="match status" value="1"/>
</dbReference>
<sequence>MTRLLDSIERHLQRVQAVENGSVVEPDVRPDFAHHEATLLAAFERAKTGNEVVEDRLARQFARQWPGRRLEHFVDELHWELLAGFGARLDARARSQLIDSALRFASMLQDDAEDGLNGAAWTRVTQVAQGVARKVSAWPSDHPWQIVSRYCERLDLVSRPPAPPRLGLRGHTLQRLRGIDRLRWLLALELEQAVGDDDPWCLSAAQLATLIRSAGHTFFSEDDDDDDDDDDPFPLGSGVDRWSSLGALTQWHESGCFGYELTATGRQLWTRDAETQDLFTNLARAQAQDDRANVLRGSGNDYPPPDLAATTMRHARLVAHEVRNALVPVTYALKKVWRAVEASDLGAALAEPRAEVEQGITRLYEFVETSARMSSPVEDLPASFAVLEAVEEARSKLTPLSGSIRVETIPGTATPRCRGHRGRFVLALLNLLRNAVQVGGSKVNLAITVDASEGGVVELSIDDDGPGIPSELHARVFENGVSSRADGTGHGLALVREEVERELGGTITSETSPGGGARFRLRLPSTQESHSP</sequence>
<dbReference type="InterPro" id="IPR005467">
    <property type="entry name" value="His_kinase_dom"/>
</dbReference>
<keyword evidence="5" id="KW-0902">Two-component regulatory system</keyword>
<evidence type="ECO:0000256" key="6">
    <source>
        <dbReference type="SAM" id="MobiDB-lite"/>
    </source>
</evidence>
<evidence type="ECO:0000256" key="5">
    <source>
        <dbReference type="ARBA" id="ARBA00023012"/>
    </source>
</evidence>
<dbReference type="InterPro" id="IPR004358">
    <property type="entry name" value="Sig_transdc_His_kin-like_C"/>
</dbReference>
<dbReference type="Proteomes" id="UP000237968">
    <property type="component" value="Unassembled WGS sequence"/>
</dbReference>
<evidence type="ECO:0000256" key="1">
    <source>
        <dbReference type="ARBA" id="ARBA00000085"/>
    </source>
</evidence>
<proteinExistence type="predicted"/>
<dbReference type="EC" id="2.7.13.3" evidence="2"/>
<name>A0A2S9XV44_9BACT</name>
<organism evidence="8 9">
    <name type="scientific">Enhygromyxa salina</name>
    <dbReference type="NCBI Taxonomy" id="215803"/>
    <lineage>
        <taxon>Bacteria</taxon>
        <taxon>Pseudomonadati</taxon>
        <taxon>Myxococcota</taxon>
        <taxon>Polyangia</taxon>
        <taxon>Nannocystales</taxon>
        <taxon>Nannocystaceae</taxon>
        <taxon>Enhygromyxa</taxon>
    </lineage>
</organism>
<reference evidence="8 9" key="1">
    <citation type="submission" date="2018-03" db="EMBL/GenBank/DDBJ databases">
        <title>Draft Genome Sequences of the Obligatory Marine Myxobacteria Enhygromyxa salina SWB005.</title>
        <authorList>
            <person name="Poehlein A."/>
            <person name="Moghaddam J.A."/>
            <person name="Harms H."/>
            <person name="Alanjari M."/>
            <person name="Koenig G.M."/>
            <person name="Daniel R."/>
            <person name="Schaeberle T.F."/>
        </authorList>
    </citation>
    <scope>NUCLEOTIDE SEQUENCE [LARGE SCALE GENOMIC DNA]</scope>
    <source>
        <strain evidence="8 9">SWB005</strain>
    </source>
</reference>
<comment type="caution">
    <text evidence="8">The sequence shown here is derived from an EMBL/GenBank/DDBJ whole genome shotgun (WGS) entry which is preliminary data.</text>
</comment>
<dbReference type="PROSITE" id="PS50109">
    <property type="entry name" value="HIS_KIN"/>
    <property type="match status" value="1"/>
</dbReference>
<dbReference type="GO" id="GO:0004673">
    <property type="term" value="F:protein histidine kinase activity"/>
    <property type="evidence" value="ECO:0007669"/>
    <property type="project" value="UniProtKB-EC"/>
</dbReference>
<evidence type="ECO:0000256" key="2">
    <source>
        <dbReference type="ARBA" id="ARBA00012438"/>
    </source>
</evidence>
<keyword evidence="4 8" id="KW-0418">Kinase</keyword>
<dbReference type="PRINTS" id="PR00344">
    <property type="entry name" value="BCTRLSENSOR"/>
</dbReference>
<dbReference type="EMBL" id="PVNK01000164">
    <property type="protein sequence ID" value="PRP96747.1"/>
    <property type="molecule type" value="Genomic_DNA"/>
</dbReference>
<feature type="region of interest" description="Disordered" evidence="6">
    <location>
        <begin position="505"/>
        <end position="532"/>
    </location>
</feature>
<comment type="catalytic activity">
    <reaction evidence="1">
        <text>ATP + protein L-histidine = ADP + protein N-phospho-L-histidine.</text>
        <dbReference type="EC" id="2.7.13.3"/>
    </reaction>
</comment>
<feature type="domain" description="Histidine kinase" evidence="7">
    <location>
        <begin position="317"/>
        <end position="527"/>
    </location>
</feature>
<evidence type="ECO:0000256" key="3">
    <source>
        <dbReference type="ARBA" id="ARBA00022679"/>
    </source>
</evidence>
<protein>
    <recommendedName>
        <fullName evidence="2">histidine kinase</fullName>
        <ecNumber evidence="2">2.7.13.3</ecNumber>
    </recommendedName>
</protein>
<evidence type="ECO:0000259" key="7">
    <source>
        <dbReference type="PROSITE" id="PS50109"/>
    </source>
</evidence>
<evidence type="ECO:0000313" key="9">
    <source>
        <dbReference type="Proteomes" id="UP000237968"/>
    </source>
</evidence>
<accession>A0A2S9XV44</accession>
<dbReference type="InterPro" id="IPR050736">
    <property type="entry name" value="Sensor_HK_Regulatory"/>
</dbReference>
<dbReference type="SUPFAM" id="SSF55874">
    <property type="entry name" value="ATPase domain of HSP90 chaperone/DNA topoisomerase II/histidine kinase"/>
    <property type="match status" value="1"/>
</dbReference>
<evidence type="ECO:0000256" key="4">
    <source>
        <dbReference type="ARBA" id="ARBA00022777"/>
    </source>
</evidence>
<gene>
    <name evidence="8" type="primary">gchK_3</name>
    <name evidence="8" type="ORF">ENSA5_35210</name>
</gene>
<dbReference type="OrthoDB" id="5484442at2"/>
<evidence type="ECO:0000313" key="8">
    <source>
        <dbReference type="EMBL" id="PRP96747.1"/>
    </source>
</evidence>
<dbReference type="GO" id="GO:0000160">
    <property type="term" value="P:phosphorelay signal transduction system"/>
    <property type="evidence" value="ECO:0007669"/>
    <property type="project" value="UniProtKB-KW"/>
</dbReference>
<dbReference type="InterPro" id="IPR003594">
    <property type="entry name" value="HATPase_dom"/>
</dbReference>
<dbReference type="PANTHER" id="PTHR43711:SF1">
    <property type="entry name" value="HISTIDINE KINASE 1"/>
    <property type="match status" value="1"/>
</dbReference>
<keyword evidence="3 8" id="KW-0808">Transferase</keyword>
<keyword evidence="9" id="KW-1185">Reference proteome</keyword>
<dbReference type="AlphaFoldDB" id="A0A2S9XV44"/>